<evidence type="ECO:0000256" key="4">
    <source>
        <dbReference type="ARBA" id="ARBA00022723"/>
    </source>
</evidence>
<dbReference type="PIRSF" id="PIRSF001563">
    <property type="entry name" value="Folylpolyglu_synth"/>
    <property type="match status" value="1"/>
</dbReference>
<dbReference type="EC" id="6.3.2.17" evidence="2"/>
<keyword evidence="7" id="KW-0460">Magnesium</keyword>
<evidence type="ECO:0000313" key="13">
    <source>
        <dbReference type="EMBL" id="MCV9885214.1"/>
    </source>
</evidence>
<comment type="similarity">
    <text evidence="1 10">Belongs to the folylpolyglutamate synthase family.</text>
</comment>
<comment type="caution">
    <text evidence="13">The sequence shown here is derived from an EMBL/GenBank/DDBJ whole genome shotgun (WGS) entry which is preliminary data.</text>
</comment>
<dbReference type="InterPro" id="IPR018109">
    <property type="entry name" value="Folylpolyglutamate_synth_CS"/>
</dbReference>
<keyword evidence="14" id="KW-1185">Reference proteome</keyword>
<sequence length="441" mass="50074">MFTQYDDAINWIHDRLKFGVKPGLKRMEWLLNKLDHPEKNIPTIHVAGTNGKGSTISYMLHMLMEAGYKVGTFTSPYIETFNERISVNGQPITDDEMLSLVNEVKPYAEKIENTDLGSPTEFEIITTMMFLYFGKVNKPDFLLLETGLGGRLDSTNVINPILSVITNIGYDHMNILGDTITDIAREKAGIIKKGRPIFTTAEKEDALEVLSQTAKEKKAPYYSLGKDISVKNLSPWEYGEKFSVKTETNTYEDVKIKMRGNHQIKNAALAISVIDYLKELGAVKITYDEVMKGIKKSIWKGRFELIYQNPFVIVDGAHNDEGIESLIDTIKRHYSHTRIHILFSALSDKNYKKMIDRLSTVATTMHFTTFDFPRAAKAEDLYSACELDKKSFSISWQGLLNKLLVSNENKKNDLIIVTGSLYFISAIRNYLLKKDSNNKST</sequence>
<accession>A0ABT3DDT1</accession>
<evidence type="ECO:0000256" key="2">
    <source>
        <dbReference type="ARBA" id="ARBA00013025"/>
    </source>
</evidence>
<evidence type="ECO:0000256" key="10">
    <source>
        <dbReference type="PIRNR" id="PIRNR001563"/>
    </source>
</evidence>
<dbReference type="Proteomes" id="UP001526147">
    <property type="component" value="Unassembled WGS sequence"/>
</dbReference>
<dbReference type="Pfam" id="PF08245">
    <property type="entry name" value="Mur_ligase_M"/>
    <property type="match status" value="1"/>
</dbReference>
<dbReference type="EMBL" id="JAOYEY010000029">
    <property type="protein sequence ID" value="MCV9885214.1"/>
    <property type="molecule type" value="Genomic_DNA"/>
</dbReference>
<dbReference type="InterPro" id="IPR036615">
    <property type="entry name" value="Mur_ligase_C_dom_sf"/>
</dbReference>
<evidence type="ECO:0000256" key="1">
    <source>
        <dbReference type="ARBA" id="ARBA00008276"/>
    </source>
</evidence>
<feature type="domain" description="Mur ligase central" evidence="12">
    <location>
        <begin position="46"/>
        <end position="273"/>
    </location>
</feature>
<comment type="catalytic activity">
    <reaction evidence="9">
        <text>(6S)-5,6,7,8-tetrahydrofolyl-(gamma-L-Glu)(n) + L-glutamate + ATP = (6S)-5,6,7,8-tetrahydrofolyl-(gamma-L-Glu)(n+1) + ADP + phosphate + H(+)</text>
        <dbReference type="Rhea" id="RHEA:10580"/>
        <dbReference type="Rhea" id="RHEA-COMP:14738"/>
        <dbReference type="Rhea" id="RHEA-COMP:14740"/>
        <dbReference type="ChEBI" id="CHEBI:15378"/>
        <dbReference type="ChEBI" id="CHEBI:29985"/>
        <dbReference type="ChEBI" id="CHEBI:30616"/>
        <dbReference type="ChEBI" id="CHEBI:43474"/>
        <dbReference type="ChEBI" id="CHEBI:141005"/>
        <dbReference type="ChEBI" id="CHEBI:456216"/>
        <dbReference type="EC" id="6.3.2.17"/>
    </reaction>
</comment>
<feature type="domain" description="Mur ligase C-terminal" evidence="11">
    <location>
        <begin position="301"/>
        <end position="420"/>
    </location>
</feature>
<dbReference type="SUPFAM" id="SSF53244">
    <property type="entry name" value="MurD-like peptide ligases, peptide-binding domain"/>
    <property type="match status" value="1"/>
</dbReference>
<evidence type="ECO:0000256" key="7">
    <source>
        <dbReference type="ARBA" id="ARBA00022842"/>
    </source>
</evidence>
<evidence type="ECO:0000313" key="14">
    <source>
        <dbReference type="Proteomes" id="UP001526147"/>
    </source>
</evidence>
<dbReference type="InterPro" id="IPR013221">
    <property type="entry name" value="Mur_ligase_cen"/>
</dbReference>
<dbReference type="InterPro" id="IPR036565">
    <property type="entry name" value="Mur-like_cat_sf"/>
</dbReference>
<dbReference type="NCBIfam" id="TIGR01499">
    <property type="entry name" value="folC"/>
    <property type="match status" value="1"/>
</dbReference>
<keyword evidence="4" id="KW-0479">Metal-binding</keyword>
<keyword evidence="6 10" id="KW-0067">ATP-binding</keyword>
<dbReference type="PROSITE" id="PS01012">
    <property type="entry name" value="FOLYLPOLYGLU_SYNT_2"/>
    <property type="match status" value="1"/>
</dbReference>
<evidence type="ECO:0000256" key="8">
    <source>
        <dbReference type="ARBA" id="ARBA00030592"/>
    </source>
</evidence>
<dbReference type="RefSeq" id="WP_264142051.1">
    <property type="nucleotide sequence ID" value="NZ_JAOYEY010000029.1"/>
</dbReference>
<evidence type="ECO:0000259" key="11">
    <source>
        <dbReference type="Pfam" id="PF02875"/>
    </source>
</evidence>
<name>A0ABT3DDT1_9BACI</name>
<dbReference type="Pfam" id="PF02875">
    <property type="entry name" value="Mur_ligase_C"/>
    <property type="match status" value="1"/>
</dbReference>
<dbReference type="Gene3D" id="3.40.1190.10">
    <property type="entry name" value="Mur-like, catalytic domain"/>
    <property type="match status" value="1"/>
</dbReference>
<dbReference type="InterPro" id="IPR004101">
    <property type="entry name" value="Mur_ligase_C"/>
</dbReference>
<evidence type="ECO:0000256" key="9">
    <source>
        <dbReference type="ARBA" id="ARBA00047493"/>
    </source>
</evidence>
<protein>
    <recommendedName>
        <fullName evidence="2">tetrahydrofolate synthase</fullName>
        <ecNumber evidence="2">6.3.2.17</ecNumber>
    </recommendedName>
    <alternativeName>
        <fullName evidence="8">Tetrahydrofolylpolyglutamate synthase</fullName>
    </alternativeName>
</protein>
<dbReference type="PANTHER" id="PTHR11136:SF0">
    <property type="entry name" value="DIHYDROFOLATE SYNTHETASE-RELATED"/>
    <property type="match status" value="1"/>
</dbReference>
<proteinExistence type="inferred from homology"/>
<evidence type="ECO:0000256" key="3">
    <source>
        <dbReference type="ARBA" id="ARBA00022598"/>
    </source>
</evidence>
<organism evidence="13 14">
    <name type="scientific">Metabacillus halosaccharovorans</name>
    <dbReference type="NCBI Taxonomy" id="930124"/>
    <lineage>
        <taxon>Bacteria</taxon>
        <taxon>Bacillati</taxon>
        <taxon>Bacillota</taxon>
        <taxon>Bacilli</taxon>
        <taxon>Bacillales</taxon>
        <taxon>Bacillaceae</taxon>
        <taxon>Metabacillus</taxon>
    </lineage>
</organism>
<dbReference type="PROSITE" id="PS01011">
    <property type="entry name" value="FOLYLPOLYGLU_SYNT_1"/>
    <property type="match status" value="1"/>
</dbReference>
<keyword evidence="3 10" id="KW-0436">Ligase</keyword>
<evidence type="ECO:0000256" key="6">
    <source>
        <dbReference type="ARBA" id="ARBA00022840"/>
    </source>
</evidence>
<reference evidence="13 14" key="1">
    <citation type="submission" date="2022-10" db="EMBL/GenBank/DDBJ databases">
        <title>Draft genome assembly of moderately radiation resistant bacterium Metabacillus halosaccharovorans.</title>
        <authorList>
            <person name="Pal S."/>
            <person name="Gopinathan A."/>
        </authorList>
    </citation>
    <scope>NUCLEOTIDE SEQUENCE [LARGE SCALE GENOMIC DNA]</scope>
    <source>
        <strain evidence="13 14">VITHBRA001</strain>
    </source>
</reference>
<dbReference type="PANTHER" id="PTHR11136">
    <property type="entry name" value="FOLYLPOLYGLUTAMATE SYNTHASE-RELATED"/>
    <property type="match status" value="1"/>
</dbReference>
<dbReference type="Gene3D" id="3.90.190.20">
    <property type="entry name" value="Mur ligase, C-terminal domain"/>
    <property type="match status" value="1"/>
</dbReference>
<evidence type="ECO:0000259" key="12">
    <source>
        <dbReference type="Pfam" id="PF08245"/>
    </source>
</evidence>
<keyword evidence="5 10" id="KW-0547">Nucleotide-binding</keyword>
<gene>
    <name evidence="13" type="ORF">OIH86_06075</name>
</gene>
<dbReference type="SUPFAM" id="SSF53623">
    <property type="entry name" value="MurD-like peptide ligases, catalytic domain"/>
    <property type="match status" value="1"/>
</dbReference>
<evidence type="ECO:0000256" key="5">
    <source>
        <dbReference type="ARBA" id="ARBA00022741"/>
    </source>
</evidence>
<dbReference type="InterPro" id="IPR001645">
    <property type="entry name" value="Folylpolyglutamate_synth"/>
</dbReference>